<reference evidence="2 3" key="1">
    <citation type="submission" date="2024-01" db="EMBL/GenBank/DDBJ databases">
        <title>Genome assemblies of Stephania.</title>
        <authorList>
            <person name="Yang L."/>
        </authorList>
    </citation>
    <scope>NUCLEOTIDE SEQUENCE [LARGE SCALE GENOMIC DNA]</scope>
    <source>
        <strain evidence="2">YNDBR</strain>
        <tissue evidence="2">Leaf</tissue>
    </source>
</reference>
<feature type="region of interest" description="Disordered" evidence="1">
    <location>
        <begin position="46"/>
        <end position="86"/>
    </location>
</feature>
<feature type="compositionally biased region" description="Basic residues" evidence="1">
    <location>
        <begin position="66"/>
        <end position="86"/>
    </location>
</feature>
<dbReference type="AlphaFoldDB" id="A0AAP0P3J4"/>
<evidence type="ECO:0000313" key="2">
    <source>
        <dbReference type="EMBL" id="KAK9128829.1"/>
    </source>
</evidence>
<feature type="compositionally biased region" description="Basic residues" evidence="1">
    <location>
        <begin position="46"/>
        <end position="58"/>
    </location>
</feature>
<dbReference type="EMBL" id="JBBNAF010000007">
    <property type="protein sequence ID" value="KAK9128829.1"/>
    <property type="molecule type" value="Genomic_DNA"/>
</dbReference>
<keyword evidence="3" id="KW-1185">Reference proteome</keyword>
<sequence>MGKPRFGLENHQTEGLRFGDFLNCHQTAYHRGLVGLVSRFSCTLFKKKKNSNKKKNSKPKKEQQAKKKTASQKQKQQAKKKKTASK</sequence>
<proteinExistence type="predicted"/>
<protein>
    <submittedName>
        <fullName evidence="2">Uncharacterized protein</fullName>
    </submittedName>
</protein>
<organism evidence="2 3">
    <name type="scientific">Stephania yunnanensis</name>
    <dbReference type="NCBI Taxonomy" id="152371"/>
    <lineage>
        <taxon>Eukaryota</taxon>
        <taxon>Viridiplantae</taxon>
        <taxon>Streptophyta</taxon>
        <taxon>Embryophyta</taxon>
        <taxon>Tracheophyta</taxon>
        <taxon>Spermatophyta</taxon>
        <taxon>Magnoliopsida</taxon>
        <taxon>Ranunculales</taxon>
        <taxon>Menispermaceae</taxon>
        <taxon>Menispermoideae</taxon>
        <taxon>Cissampelideae</taxon>
        <taxon>Stephania</taxon>
    </lineage>
</organism>
<comment type="caution">
    <text evidence="2">The sequence shown here is derived from an EMBL/GenBank/DDBJ whole genome shotgun (WGS) entry which is preliminary data.</text>
</comment>
<evidence type="ECO:0000313" key="3">
    <source>
        <dbReference type="Proteomes" id="UP001420932"/>
    </source>
</evidence>
<evidence type="ECO:0000256" key="1">
    <source>
        <dbReference type="SAM" id="MobiDB-lite"/>
    </source>
</evidence>
<gene>
    <name evidence="2" type="ORF">Syun_017626</name>
</gene>
<dbReference type="Proteomes" id="UP001420932">
    <property type="component" value="Unassembled WGS sequence"/>
</dbReference>
<name>A0AAP0P3J4_9MAGN</name>
<accession>A0AAP0P3J4</accession>